<dbReference type="EMBL" id="JAATJJ010000001">
    <property type="protein sequence ID" value="NJB70587.1"/>
    <property type="molecule type" value="Genomic_DNA"/>
</dbReference>
<comment type="caution">
    <text evidence="2">The sequence shown here is derived from an EMBL/GenBank/DDBJ whole genome shotgun (WGS) entry which is preliminary data.</text>
</comment>
<organism evidence="2 3">
    <name type="scientific">Saonia flava</name>
    <dbReference type="NCBI Taxonomy" id="523696"/>
    <lineage>
        <taxon>Bacteria</taxon>
        <taxon>Pseudomonadati</taxon>
        <taxon>Bacteroidota</taxon>
        <taxon>Flavobacteriia</taxon>
        <taxon>Flavobacteriales</taxon>
        <taxon>Flavobacteriaceae</taxon>
        <taxon>Saonia</taxon>
    </lineage>
</organism>
<evidence type="ECO:0000313" key="2">
    <source>
        <dbReference type="EMBL" id="NJB70587.1"/>
    </source>
</evidence>
<dbReference type="GO" id="GO:0016787">
    <property type="term" value="F:hydrolase activity"/>
    <property type="evidence" value="ECO:0007669"/>
    <property type="project" value="InterPro"/>
</dbReference>
<accession>A0A846QTN3</accession>
<dbReference type="RefSeq" id="WP_167961518.1">
    <property type="nucleotide sequence ID" value="NZ_JAATJJ010000001.1"/>
</dbReference>
<name>A0A846QTN3_9FLAO</name>
<proteinExistence type="predicted"/>
<feature type="domain" description="3-keto-alpha-glucoside-1,2-lyase/3-keto-2-hydroxy-glucal hydratase" evidence="1">
    <location>
        <begin position="39"/>
        <end position="236"/>
    </location>
</feature>
<dbReference type="Proteomes" id="UP000590442">
    <property type="component" value="Unassembled WGS sequence"/>
</dbReference>
<dbReference type="Gene3D" id="2.60.120.560">
    <property type="entry name" value="Exo-inulinase, domain 1"/>
    <property type="match status" value="1"/>
</dbReference>
<evidence type="ECO:0000313" key="3">
    <source>
        <dbReference type="Proteomes" id="UP000590442"/>
    </source>
</evidence>
<dbReference type="AlphaFoldDB" id="A0A846QTN3"/>
<gene>
    <name evidence="2" type="ORF">GGR42_001049</name>
</gene>
<keyword evidence="3" id="KW-1185">Reference proteome</keyword>
<sequence length="238" mass="27360">MKKLITLFCLSVLAFACKDVKKEKIDTDVSEEVVVESNEWVSLMDAKHWRGYNMSNLPDNWKIENGIIECFGKAGDSGGDIISMKQYDNFELSLEWKISEGGNSGVFYHAVEDTIYHSPYQTAPEYQILDDVGFPEPIEDWQKTGANYAMHLANDKKKLKPVGEWNSTKIVFDHGKVQHWLNGEKIVEFDKFTEDWNTKRNSGKWNDYPDYGKTNSGYLALQDHGAGVWFRDVKIKEL</sequence>
<dbReference type="PROSITE" id="PS51257">
    <property type="entry name" value="PROKAR_LIPOPROTEIN"/>
    <property type="match status" value="1"/>
</dbReference>
<dbReference type="Pfam" id="PF06439">
    <property type="entry name" value="3keto-disac_hyd"/>
    <property type="match status" value="1"/>
</dbReference>
<evidence type="ECO:0000259" key="1">
    <source>
        <dbReference type="Pfam" id="PF06439"/>
    </source>
</evidence>
<reference evidence="2 3" key="1">
    <citation type="submission" date="2020-03" db="EMBL/GenBank/DDBJ databases">
        <title>Genomic Encyclopedia of Type Strains, Phase IV (KMG-IV): sequencing the most valuable type-strain genomes for metagenomic binning, comparative biology and taxonomic classification.</title>
        <authorList>
            <person name="Goeker M."/>
        </authorList>
    </citation>
    <scope>NUCLEOTIDE SEQUENCE [LARGE SCALE GENOMIC DNA]</scope>
    <source>
        <strain evidence="2 3">DSM 29762</strain>
    </source>
</reference>
<protein>
    <recommendedName>
        <fullName evidence="1">3-keto-alpha-glucoside-1,2-lyase/3-keto-2-hydroxy-glucal hydratase domain-containing protein</fullName>
    </recommendedName>
</protein>
<dbReference type="InterPro" id="IPR010496">
    <property type="entry name" value="AL/BT2_dom"/>
</dbReference>